<evidence type="ECO:0000313" key="2">
    <source>
        <dbReference type="EMBL" id="MPM38539.1"/>
    </source>
</evidence>
<dbReference type="EC" id="6.3.5.3" evidence="2"/>
<reference evidence="2" key="1">
    <citation type="submission" date="2019-08" db="EMBL/GenBank/DDBJ databases">
        <authorList>
            <person name="Kucharzyk K."/>
            <person name="Murdoch R.W."/>
            <person name="Higgins S."/>
            <person name="Loffler F."/>
        </authorList>
    </citation>
    <scope>NUCLEOTIDE SEQUENCE</scope>
</reference>
<dbReference type="PANTHER" id="PTHR43555:SF1">
    <property type="entry name" value="PHOSPHORIBOSYLFORMYLGLYCINAMIDINE SYNTHASE SUBUNIT PURL"/>
    <property type="match status" value="1"/>
</dbReference>
<dbReference type="InterPro" id="IPR010074">
    <property type="entry name" value="PRibForGlyAmidine_synth_PurL"/>
</dbReference>
<name>A0A644ZCR1_9ZZZZ</name>
<sequence>MGLIPSPEDFLPCGAWEEGDLLFLVGPCNPALAGSLYIRSLGRPEAGRPLEFSGEAEKDFSERALRTARKKAAHSGRALAGGGLAAALAKDSAESGCGARIALGIPTRKDVVLFGEGGARALYSVPMSRVPLFKAIWSGYPCLELGRAGGDVLSVGGAFSLAVSRIQEIWRNN</sequence>
<dbReference type="Pfam" id="PF02769">
    <property type="entry name" value="AIRS_C"/>
    <property type="match status" value="1"/>
</dbReference>
<dbReference type="GO" id="GO:0004642">
    <property type="term" value="F:phosphoribosylformylglycinamidine synthase activity"/>
    <property type="evidence" value="ECO:0007669"/>
    <property type="project" value="UniProtKB-EC"/>
</dbReference>
<keyword evidence="2" id="KW-0436">Ligase</keyword>
<dbReference type="InterPro" id="IPR036676">
    <property type="entry name" value="PurM-like_C_sf"/>
</dbReference>
<feature type="domain" description="PurM-like C-terminal" evidence="1">
    <location>
        <begin position="17"/>
        <end position="133"/>
    </location>
</feature>
<accession>A0A644ZCR1</accession>
<dbReference type="GO" id="GO:0006189">
    <property type="term" value="P:'de novo' IMP biosynthetic process"/>
    <property type="evidence" value="ECO:0007669"/>
    <property type="project" value="InterPro"/>
</dbReference>
<protein>
    <submittedName>
        <fullName evidence="2">Phosphoribosylformylglycinamidine synthase subunit PurL</fullName>
        <ecNumber evidence="2">6.3.5.3</ecNumber>
    </submittedName>
</protein>
<dbReference type="SUPFAM" id="SSF56042">
    <property type="entry name" value="PurM C-terminal domain-like"/>
    <property type="match status" value="1"/>
</dbReference>
<dbReference type="Gene3D" id="3.90.650.10">
    <property type="entry name" value="PurM-like C-terminal domain"/>
    <property type="match status" value="1"/>
</dbReference>
<dbReference type="PANTHER" id="PTHR43555">
    <property type="entry name" value="PHOSPHORIBOSYLFORMYLGLYCINAMIDINE SYNTHASE SUBUNIT PURL"/>
    <property type="match status" value="1"/>
</dbReference>
<organism evidence="2">
    <name type="scientific">bioreactor metagenome</name>
    <dbReference type="NCBI Taxonomy" id="1076179"/>
    <lineage>
        <taxon>unclassified sequences</taxon>
        <taxon>metagenomes</taxon>
        <taxon>ecological metagenomes</taxon>
    </lineage>
</organism>
<dbReference type="AlphaFoldDB" id="A0A644ZCR1"/>
<dbReference type="EMBL" id="VSSQ01008319">
    <property type="protein sequence ID" value="MPM38539.1"/>
    <property type="molecule type" value="Genomic_DNA"/>
</dbReference>
<comment type="caution">
    <text evidence="2">The sequence shown here is derived from an EMBL/GenBank/DDBJ whole genome shotgun (WGS) entry which is preliminary data.</text>
</comment>
<evidence type="ECO:0000259" key="1">
    <source>
        <dbReference type="Pfam" id="PF02769"/>
    </source>
</evidence>
<gene>
    <name evidence="2" type="primary">purL_27</name>
    <name evidence="2" type="ORF">SDC9_85168</name>
</gene>
<proteinExistence type="predicted"/>
<dbReference type="InterPro" id="IPR010918">
    <property type="entry name" value="PurM-like_C_dom"/>
</dbReference>